<dbReference type="Proteomes" id="UP000324222">
    <property type="component" value="Unassembled WGS sequence"/>
</dbReference>
<proteinExistence type="predicted"/>
<dbReference type="GO" id="GO:0004190">
    <property type="term" value="F:aspartic-type endopeptidase activity"/>
    <property type="evidence" value="ECO:0007669"/>
    <property type="project" value="InterPro"/>
</dbReference>
<dbReference type="OrthoDB" id="6347579at2759"/>
<reference evidence="2 3" key="1">
    <citation type="submission" date="2019-05" db="EMBL/GenBank/DDBJ databases">
        <title>Another draft genome of Portunus trituberculatus and its Hox gene families provides insights of decapod evolution.</title>
        <authorList>
            <person name="Jeong J.-H."/>
            <person name="Song I."/>
            <person name="Kim S."/>
            <person name="Choi T."/>
            <person name="Kim D."/>
            <person name="Ryu S."/>
            <person name="Kim W."/>
        </authorList>
    </citation>
    <scope>NUCLEOTIDE SEQUENCE [LARGE SCALE GENOMIC DNA]</scope>
    <source>
        <tissue evidence="2">Muscle</tissue>
    </source>
</reference>
<organism evidence="2 3">
    <name type="scientific">Portunus trituberculatus</name>
    <name type="common">Swimming crab</name>
    <name type="synonym">Neptunus trituberculatus</name>
    <dbReference type="NCBI Taxonomy" id="210409"/>
    <lineage>
        <taxon>Eukaryota</taxon>
        <taxon>Metazoa</taxon>
        <taxon>Ecdysozoa</taxon>
        <taxon>Arthropoda</taxon>
        <taxon>Crustacea</taxon>
        <taxon>Multicrustacea</taxon>
        <taxon>Malacostraca</taxon>
        <taxon>Eumalacostraca</taxon>
        <taxon>Eucarida</taxon>
        <taxon>Decapoda</taxon>
        <taxon>Pleocyemata</taxon>
        <taxon>Brachyura</taxon>
        <taxon>Eubrachyura</taxon>
        <taxon>Portunoidea</taxon>
        <taxon>Portunidae</taxon>
        <taxon>Portuninae</taxon>
        <taxon>Portunus</taxon>
    </lineage>
</organism>
<accession>A0A5B7G378</accession>
<evidence type="ECO:0000313" key="2">
    <source>
        <dbReference type="EMBL" id="MPC52039.1"/>
    </source>
</evidence>
<dbReference type="GO" id="GO:0006508">
    <property type="term" value="P:proteolysis"/>
    <property type="evidence" value="ECO:0007669"/>
    <property type="project" value="InterPro"/>
</dbReference>
<feature type="region of interest" description="Disordered" evidence="1">
    <location>
        <begin position="1"/>
        <end position="20"/>
    </location>
</feature>
<feature type="compositionally biased region" description="Basic and acidic residues" evidence="1">
    <location>
        <begin position="8"/>
        <end position="20"/>
    </location>
</feature>
<sequence>MADSGVRGSERPEDSEPGLKRLENLVAELVQAMSEMKQETRKIVKQEISEMKQETRNKLNKTGNEYGGSANGPDTRAVREARQFTLEHGKRLWQDLTEEFKEELVAVRQQCEGHTGRRVESKVEGRPCPMVVDTGVAKTVVREEVVAVQDLPVSDRQLCGVTGHYTML</sequence>
<evidence type="ECO:0000313" key="3">
    <source>
        <dbReference type="Proteomes" id="UP000324222"/>
    </source>
</evidence>
<comment type="caution">
    <text evidence="2">The sequence shown here is derived from an EMBL/GenBank/DDBJ whole genome shotgun (WGS) entry which is preliminary data.</text>
</comment>
<evidence type="ECO:0000256" key="1">
    <source>
        <dbReference type="SAM" id="MobiDB-lite"/>
    </source>
</evidence>
<gene>
    <name evidence="2" type="ORF">E2C01_045899</name>
</gene>
<name>A0A5B7G378_PORTR</name>
<protein>
    <submittedName>
        <fullName evidence="2">Uncharacterized protein</fullName>
    </submittedName>
</protein>
<dbReference type="InterPro" id="IPR001969">
    <property type="entry name" value="Aspartic_peptidase_AS"/>
</dbReference>
<dbReference type="PROSITE" id="PS00141">
    <property type="entry name" value="ASP_PROTEASE"/>
    <property type="match status" value="1"/>
</dbReference>
<keyword evidence="3" id="KW-1185">Reference proteome</keyword>
<dbReference type="AlphaFoldDB" id="A0A5B7G378"/>
<dbReference type="EMBL" id="VSRR010010587">
    <property type="protein sequence ID" value="MPC52039.1"/>
    <property type="molecule type" value="Genomic_DNA"/>
</dbReference>